<comment type="subunit">
    <text evidence="9">Monomer.</text>
</comment>
<dbReference type="HAMAP" id="MF_01682">
    <property type="entry name" value="Salvage_MtnD"/>
    <property type="match status" value="1"/>
</dbReference>
<dbReference type="KEGG" id="metu:GNH96_04570"/>
<comment type="cofactor">
    <cofactor evidence="9">
        <name>Fe(2+)</name>
        <dbReference type="ChEBI" id="CHEBI:29033"/>
    </cofactor>
    <text evidence="9">Binds 1 Fe(2+) cation per monomer.</text>
</comment>
<comment type="function">
    <text evidence="9">Catalyzes 2 different reactions between oxygene and the acireductone 1,2-dihydroxy-3-keto-5-methylthiopentene (DHK-MTPene) depending upon the metal bound in the active site. Fe-containing acireductone dioxygenase (Fe-ARD) produces formate and 2-keto-4-methylthiobutyrate (KMTB), the alpha-ketoacid precursor of methionine in the methionine recycle pathway. Ni-containing acireductone dioxygenase (Ni-ARD) produces methylthiopropionate, carbon monoxide and formate, and does not lie on the methionine recycle pathway.</text>
</comment>
<comment type="pathway">
    <text evidence="9">Amino-acid biosynthesis; L-methionine biosynthesis via salvage pathway; L-methionine from S-methyl-5-thio-alpha-D-ribose 1-phosphate: step 5/6.</text>
</comment>
<feature type="binding site" evidence="9">
    <location>
        <position position="96"/>
    </location>
    <ligand>
        <name>Fe(2+)</name>
        <dbReference type="ChEBI" id="CHEBI:29033"/>
    </ligand>
</feature>
<feature type="binding site" evidence="9">
    <location>
        <position position="98"/>
    </location>
    <ligand>
        <name>Ni(2+)</name>
        <dbReference type="ChEBI" id="CHEBI:49786"/>
    </ligand>
</feature>
<feature type="site" description="May play a role in metal incorporation in vivo" evidence="9">
    <location>
        <position position="95"/>
    </location>
</feature>
<keyword evidence="4 9" id="KW-0479">Metal-binding</keyword>
<dbReference type="InterPro" id="IPR014710">
    <property type="entry name" value="RmlC-like_jellyroll"/>
</dbReference>
<feature type="binding site" evidence="9">
    <location>
        <position position="102"/>
    </location>
    <ligand>
        <name>Ni(2+)</name>
        <dbReference type="ChEBI" id="CHEBI:49786"/>
    </ligand>
</feature>
<keyword evidence="3 9" id="KW-0028">Amino-acid biosynthesis</keyword>
<comment type="catalytic activity">
    <reaction evidence="9">
        <text>1,2-dihydroxy-5-(methylsulfanyl)pent-1-en-3-one + O2 = 3-(methylsulfanyl)propanoate + CO + formate + 2 H(+)</text>
        <dbReference type="Rhea" id="RHEA:14161"/>
        <dbReference type="ChEBI" id="CHEBI:15378"/>
        <dbReference type="ChEBI" id="CHEBI:15379"/>
        <dbReference type="ChEBI" id="CHEBI:15740"/>
        <dbReference type="ChEBI" id="CHEBI:17245"/>
        <dbReference type="ChEBI" id="CHEBI:49016"/>
        <dbReference type="ChEBI" id="CHEBI:49252"/>
        <dbReference type="EC" id="1.13.11.53"/>
    </reaction>
</comment>
<accession>A0A858Q637</accession>
<feature type="binding site" evidence="9">
    <location>
        <position position="96"/>
    </location>
    <ligand>
        <name>Ni(2+)</name>
        <dbReference type="ChEBI" id="CHEBI:49786"/>
    </ligand>
</feature>
<dbReference type="SUPFAM" id="SSF51182">
    <property type="entry name" value="RmlC-like cupins"/>
    <property type="match status" value="1"/>
</dbReference>
<feature type="binding site" evidence="9">
    <location>
        <position position="98"/>
    </location>
    <ligand>
        <name>Fe(2+)</name>
        <dbReference type="ChEBI" id="CHEBI:29033"/>
    </ligand>
</feature>
<keyword evidence="5 9" id="KW-0223">Dioxygenase</keyword>
<comment type="caution">
    <text evidence="9">Lacks conserved residue(s) required for the propagation of feature annotation.</text>
</comment>
<evidence type="ECO:0000256" key="6">
    <source>
        <dbReference type="ARBA" id="ARBA00023002"/>
    </source>
</evidence>
<evidence type="ECO:0000313" key="10">
    <source>
        <dbReference type="EMBL" id="QJD29308.1"/>
    </source>
</evidence>
<name>A0A858Q637_9GAMM</name>
<dbReference type="RefSeq" id="WP_169602599.1">
    <property type="nucleotide sequence ID" value="NZ_CP046565.1"/>
</dbReference>
<dbReference type="Pfam" id="PF03079">
    <property type="entry name" value="ARD"/>
    <property type="match status" value="1"/>
</dbReference>
<gene>
    <name evidence="9" type="primary">mtnD</name>
    <name evidence="10" type="ORF">GNH96_04570</name>
</gene>
<dbReference type="InterPro" id="IPR023956">
    <property type="entry name" value="ARD_bac"/>
</dbReference>
<organism evidence="10 11">
    <name type="scientific">Methylococcus geothermalis</name>
    <dbReference type="NCBI Taxonomy" id="2681310"/>
    <lineage>
        <taxon>Bacteria</taxon>
        <taxon>Pseudomonadati</taxon>
        <taxon>Pseudomonadota</taxon>
        <taxon>Gammaproteobacteria</taxon>
        <taxon>Methylococcales</taxon>
        <taxon>Methylococcaceae</taxon>
        <taxon>Methylococcus</taxon>
    </lineage>
</organism>
<dbReference type="Gene3D" id="2.60.120.10">
    <property type="entry name" value="Jelly Rolls"/>
    <property type="match status" value="1"/>
</dbReference>
<evidence type="ECO:0000256" key="4">
    <source>
        <dbReference type="ARBA" id="ARBA00022723"/>
    </source>
</evidence>
<dbReference type="PANTHER" id="PTHR23418:SF0">
    <property type="entry name" value="ACIREDUCTONE DIOXYGENASE"/>
    <property type="match status" value="1"/>
</dbReference>
<dbReference type="EMBL" id="CP046565">
    <property type="protein sequence ID" value="QJD29308.1"/>
    <property type="molecule type" value="Genomic_DNA"/>
</dbReference>
<evidence type="ECO:0000256" key="1">
    <source>
        <dbReference type="ARBA" id="ARBA00000428"/>
    </source>
</evidence>
<dbReference type="InterPro" id="IPR011051">
    <property type="entry name" value="RmlC_Cupin_sf"/>
</dbReference>
<evidence type="ECO:0000256" key="8">
    <source>
        <dbReference type="ARBA" id="ARBA00023167"/>
    </source>
</evidence>
<dbReference type="GO" id="GO:0010309">
    <property type="term" value="F:acireductone dioxygenase [iron(II)-requiring] activity"/>
    <property type="evidence" value="ECO:0007669"/>
    <property type="project" value="UniProtKB-UniRule"/>
</dbReference>
<dbReference type="GO" id="GO:0010308">
    <property type="term" value="F:acireductone dioxygenase (Ni2+-requiring) activity"/>
    <property type="evidence" value="ECO:0007669"/>
    <property type="project" value="UniProtKB-UniRule"/>
</dbReference>
<keyword evidence="11" id="KW-1185">Reference proteome</keyword>
<proteinExistence type="inferred from homology"/>
<keyword evidence="8 9" id="KW-0486">Methionine biosynthesis</keyword>
<feature type="binding site" evidence="9">
    <location>
        <position position="140"/>
    </location>
    <ligand>
        <name>Fe(2+)</name>
        <dbReference type="ChEBI" id="CHEBI:29033"/>
    </ligand>
</feature>
<sequence length="186" mass="21010">MSLLTIHPESGTSAPEIIRDGDTIAERLAEIGVLFERWRAGRAFEPDAEQETILAAYADSVERLKAKYGFESADVISVGPDHPQKKELRSRFLSEHTHSDFEVRFFVEGRGLFYLHPGDRVYGILCERGDLLSVPANARHWFDMGAEPCLKCIRLFTTPEGWVADFTGSDIGERFPKLEDYLKAFA</sequence>
<keyword evidence="6 9" id="KW-0560">Oxidoreductase</keyword>
<evidence type="ECO:0000256" key="7">
    <source>
        <dbReference type="ARBA" id="ARBA00023004"/>
    </source>
</evidence>
<dbReference type="GO" id="GO:0005506">
    <property type="term" value="F:iron ion binding"/>
    <property type="evidence" value="ECO:0007669"/>
    <property type="project" value="UniProtKB-UniRule"/>
</dbReference>
<dbReference type="PANTHER" id="PTHR23418">
    <property type="entry name" value="ACIREDUCTONE DIOXYGENASE"/>
    <property type="match status" value="1"/>
</dbReference>
<keyword evidence="2 9" id="KW-0533">Nickel</keyword>
<dbReference type="EC" id="1.13.11.53" evidence="9"/>
<protein>
    <recommendedName>
        <fullName evidence="9">Acireductone dioxygenase</fullName>
    </recommendedName>
    <alternativeName>
        <fullName evidence="9">1,2-dihydroxy-3-keto-5-methylthiopentene dioxygenase</fullName>
        <shortName evidence="9">DHK-MTPene dioxygenase</shortName>
    </alternativeName>
    <alternativeName>
        <fullName evidence="9">Acireductone dioxygenase (Fe(2+)-requiring)</fullName>
        <shortName evidence="9">ARD'</shortName>
        <shortName evidence="9">Fe-ARD</shortName>
        <ecNumber evidence="9">1.13.11.54</ecNumber>
    </alternativeName>
    <alternativeName>
        <fullName evidence="9">Acireductone dioxygenase (Ni(2+)-requiring)</fullName>
        <shortName evidence="9">ARD</shortName>
        <shortName evidence="9">Ni-ARD</shortName>
        <ecNumber evidence="9">1.13.11.53</ecNumber>
    </alternativeName>
</protein>
<dbReference type="EC" id="1.13.11.54" evidence="9"/>
<evidence type="ECO:0000256" key="5">
    <source>
        <dbReference type="ARBA" id="ARBA00022964"/>
    </source>
</evidence>
<evidence type="ECO:0000313" key="11">
    <source>
        <dbReference type="Proteomes" id="UP000503004"/>
    </source>
</evidence>
<dbReference type="InterPro" id="IPR004313">
    <property type="entry name" value="ARD"/>
</dbReference>
<feature type="site" description="Important to generate the dianion" evidence="9">
    <location>
        <position position="104"/>
    </location>
</feature>
<dbReference type="Proteomes" id="UP000503004">
    <property type="component" value="Chromosome"/>
</dbReference>
<keyword evidence="7 9" id="KW-0408">Iron</keyword>
<evidence type="ECO:0000256" key="9">
    <source>
        <dbReference type="HAMAP-Rule" id="MF_01682"/>
    </source>
</evidence>
<dbReference type="GO" id="GO:0016151">
    <property type="term" value="F:nickel cation binding"/>
    <property type="evidence" value="ECO:0007669"/>
    <property type="project" value="UniProtKB-UniRule"/>
</dbReference>
<feature type="binding site" evidence="9">
    <location>
        <position position="140"/>
    </location>
    <ligand>
        <name>Ni(2+)</name>
        <dbReference type="ChEBI" id="CHEBI:49786"/>
    </ligand>
</feature>
<evidence type="ECO:0000256" key="3">
    <source>
        <dbReference type="ARBA" id="ARBA00022605"/>
    </source>
</evidence>
<dbReference type="UniPathway" id="UPA00904">
    <property type="reaction ID" value="UER00878"/>
</dbReference>
<dbReference type="CDD" id="cd02232">
    <property type="entry name" value="cupin_ARD"/>
    <property type="match status" value="1"/>
</dbReference>
<reference evidence="11" key="1">
    <citation type="submission" date="2019-12" db="EMBL/GenBank/DDBJ databases">
        <authorList>
            <person name="Awala S.I."/>
            <person name="Rhee S.K."/>
        </authorList>
    </citation>
    <scope>NUCLEOTIDE SEQUENCE [LARGE SCALE GENOMIC DNA]</scope>
    <source>
        <strain evidence="11">IM1</strain>
    </source>
</reference>
<comment type="similarity">
    <text evidence="9">Belongs to the acireductone dioxygenase (ARD) family.</text>
</comment>
<dbReference type="GO" id="GO:0019284">
    <property type="term" value="P:L-methionine salvage from S-adenosylmethionine"/>
    <property type="evidence" value="ECO:0007669"/>
    <property type="project" value="InterPro"/>
</dbReference>
<dbReference type="GO" id="GO:0019509">
    <property type="term" value="P:L-methionine salvage from methylthioadenosine"/>
    <property type="evidence" value="ECO:0007669"/>
    <property type="project" value="UniProtKB-UniRule"/>
</dbReference>
<evidence type="ECO:0000256" key="2">
    <source>
        <dbReference type="ARBA" id="ARBA00022596"/>
    </source>
</evidence>
<feature type="binding site" evidence="9">
    <location>
        <position position="102"/>
    </location>
    <ligand>
        <name>Fe(2+)</name>
        <dbReference type="ChEBI" id="CHEBI:29033"/>
    </ligand>
</feature>
<comment type="catalytic activity">
    <reaction evidence="1 9">
        <text>1,2-dihydroxy-5-(methylsulfanyl)pent-1-en-3-one + O2 = 4-methylsulfanyl-2-oxobutanoate + formate + 2 H(+)</text>
        <dbReference type="Rhea" id="RHEA:24504"/>
        <dbReference type="ChEBI" id="CHEBI:15378"/>
        <dbReference type="ChEBI" id="CHEBI:15379"/>
        <dbReference type="ChEBI" id="CHEBI:15740"/>
        <dbReference type="ChEBI" id="CHEBI:16723"/>
        <dbReference type="ChEBI" id="CHEBI:49252"/>
        <dbReference type="EC" id="1.13.11.54"/>
    </reaction>
</comment>
<dbReference type="AlphaFoldDB" id="A0A858Q637"/>
<comment type="cofactor">
    <cofactor evidence="9">
        <name>Ni(2+)</name>
        <dbReference type="ChEBI" id="CHEBI:49786"/>
    </cofactor>
    <text evidence="9">Binds 1 nickel ion per monomer.</text>
</comment>